<dbReference type="PANTHER" id="PTHR42973">
    <property type="entry name" value="BINDING OXIDOREDUCTASE, PUTATIVE (AFU_ORTHOLOGUE AFUA_1G17690)-RELATED"/>
    <property type="match status" value="1"/>
</dbReference>
<keyword evidence="6" id="KW-1185">Reference proteome</keyword>
<evidence type="ECO:0000256" key="4">
    <source>
        <dbReference type="ARBA" id="ARBA00023002"/>
    </source>
</evidence>
<dbReference type="GO" id="GO:0050660">
    <property type="term" value="F:flavin adenine dinucleotide binding"/>
    <property type="evidence" value="ECO:0007669"/>
    <property type="project" value="InterPro"/>
</dbReference>
<dbReference type="AlphaFoldDB" id="A0A9P4LMZ6"/>
<dbReference type="InterPro" id="IPR050416">
    <property type="entry name" value="FAD-linked_Oxidoreductase"/>
</dbReference>
<dbReference type="InterPro" id="IPR036318">
    <property type="entry name" value="FAD-bd_PCMH-like_sf"/>
</dbReference>
<comment type="caution">
    <text evidence="5">The sequence shown here is derived from an EMBL/GenBank/DDBJ whole genome shotgun (WGS) entry which is preliminary data.</text>
</comment>
<evidence type="ECO:0000256" key="2">
    <source>
        <dbReference type="ARBA" id="ARBA00022630"/>
    </source>
</evidence>
<dbReference type="SUPFAM" id="SSF56176">
    <property type="entry name" value="FAD-binding/transporter-associated domain-like"/>
    <property type="match status" value="1"/>
</dbReference>
<dbReference type="InterPro" id="IPR016169">
    <property type="entry name" value="FAD-bd_PCMH_sub2"/>
</dbReference>
<sequence>MDILLMARATAVCKIAQLILPDQVITSANPHSALEVAIVMKIITSVGAKFAVRSGGHFTSPDFASIRDEGVLLDIRDLSQIRLSDDHSVSHTRPVISGGMSHFTNAWGMVANNVKNFEVVLADSRIGNANQDDHADLFKALKGGGPNFGIVTRFDLYTKSDYKLRYTTRVYSTDDAHAVMAAAVKVQENITKDDNTGFFLSTTPTILVTGMLYKEWVDARPNAFAPFDDITPVSVPIPETNGTQYSSAVAQTMNQVGKRASGTMSLKPDVELYVKTLGILQDVVRTSPNISLVHTFQPLGPVSVEKSKSFGGNVLNVQPVSQPWVSIVAFWTDDALDATGLNMIQRPVGRIKAAAAEARKMFEFEFVNDSDFAQSPLCSYGIESIGFMKESAEKYDPGGVFKQLQNDGLLVSKVRNDT</sequence>
<evidence type="ECO:0000313" key="6">
    <source>
        <dbReference type="Proteomes" id="UP000799777"/>
    </source>
</evidence>
<comment type="similarity">
    <text evidence="1">Belongs to the oxygen-dependent FAD-linked oxidoreductase family.</text>
</comment>
<dbReference type="Proteomes" id="UP000799777">
    <property type="component" value="Unassembled WGS sequence"/>
</dbReference>
<evidence type="ECO:0000313" key="5">
    <source>
        <dbReference type="EMBL" id="KAF2029414.1"/>
    </source>
</evidence>
<keyword evidence="4" id="KW-0560">Oxidoreductase</keyword>
<accession>A0A9P4LMZ6</accession>
<gene>
    <name evidence="5" type="ORF">EK21DRAFT_89824</name>
</gene>
<organism evidence="5 6">
    <name type="scientific">Setomelanomma holmii</name>
    <dbReference type="NCBI Taxonomy" id="210430"/>
    <lineage>
        <taxon>Eukaryota</taxon>
        <taxon>Fungi</taxon>
        <taxon>Dikarya</taxon>
        <taxon>Ascomycota</taxon>
        <taxon>Pezizomycotina</taxon>
        <taxon>Dothideomycetes</taxon>
        <taxon>Pleosporomycetidae</taxon>
        <taxon>Pleosporales</taxon>
        <taxon>Pleosporineae</taxon>
        <taxon>Phaeosphaeriaceae</taxon>
        <taxon>Setomelanomma</taxon>
    </lineage>
</organism>
<proteinExistence type="inferred from homology"/>
<dbReference type="EMBL" id="ML978201">
    <property type="protein sequence ID" value="KAF2029414.1"/>
    <property type="molecule type" value="Genomic_DNA"/>
</dbReference>
<keyword evidence="3" id="KW-0274">FAD</keyword>
<dbReference type="GO" id="GO:0016491">
    <property type="term" value="F:oxidoreductase activity"/>
    <property type="evidence" value="ECO:0007669"/>
    <property type="project" value="UniProtKB-KW"/>
</dbReference>
<dbReference type="PANTHER" id="PTHR42973:SF54">
    <property type="entry name" value="FAD-BINDING PCMH-TYPE DOMAIN-CONTAINING PROTEIN"/>
    <property type="match status" value="1"/>
</dbReference>
<evidence type="ECO:0000256" key="3">
    <source>
        <dbReference type="ARBA" id="ARBA00022827"/>
    </source>
</evidence>
<dbReference type="OrthoDB" id="2151789at2759"/>
<name>A0A9P4LMZ6_9PLEO</name>
<dbReference type="Gene3D" id="3.30.465.10">
    <property type="match status" value="2"/>
</dbReference>
<evidence type="ECO:0008006" key="7">
    <source>
        <dbReference type="Google" id="ProtNLM"/>
    </source>
</evidence>
<protein>
    <recommendedName>
        <fullName evidence="7">FAD-binding PCMH-type domain-containing protein</fullName>
    </recommendedName>
</protein>
<keyword evidence="2" id="KW-0285">Flavoprotein</keyword>
<reference evidence="5" key="1">
    <citation type="journal article" date="2020" name="Stud. Mycol.">
        <title>101 Dothideomycetes genomes: a test case for predicting lifestyles and emergence of pathogens.</title>
        <authorList>
            <person name="Haridas S."/>
            <person name="Albert R."/>
            <person name="Binder M."/>
            <person name="Bloem J."/>
            <person name="Labutti K."/>
            <person name="Salamov A."/>
            <person name="Andreopoulos B."/>
            <person name="Baker S."/>
            <person name="Barry K."/>
            <person name="Bills G."/>
            <person name="Bluhm B."/>
            <person name="Cannon C."/>
            <person name="Castanera R."/>
            <person name="Culley D."/>
            <person name="Daum C."/>
            <person name="Ezra D."/>
            <person name="Gonzalez J."/>
            <person name="Henrissat B."/>
            <person name="Kuo A."/>
            <person name="Liang C."/>
            <person name="Lipzen A."/>
            <person name="Lutzoni F."/>
            <person name="Magnuson J."/>
            <person name="Mondo S."/>
            <person name="Nolan M."/>
            <person name="Ohm R."/>
            <person name="Pangilinan J."/>
            <person name="Park H.-J."/>
            <person name="Ramirez L."/>
            <person name="Alfaro M."/>
            <person name="Sun H."/>
            <person name="Tritt A."/>
            <person name="Yoshinaga Y."/>
            <person name="Zwiers L.-H."/>
            <person name="Turgeon B."/>
            <person name="Goodwin S."/>
            <person name="Spatafora J."/>
            <person name="Crous P."/>
            <person name="Grigoriev I."/>
        </authorList>
    </citation>
    <scope>NUCLEOTIDE SEQUENCE</scope>
    <source>
        <strain evidence="5">CBS 110217</strain>
    </source>
</reference>
<evidence type="ECO:0000256" key="1">
    <source>
        <dbReference type="ARBA" id="ARBA00005466"/>
    </source>
</evidence>
<dbReference type="Gene3D" id="3.40.462.20">
    <property type="match status" value="1"/>
</dbReference>